<dbReference type="EMBL" id="JBHTAS010000001">
    <property type="protein sequence ID" value="MFC7139497.1"/>
    <property type="molecule type" value="Genomic_DNA"/>
</dbReference>
<dbReference type="RefSeq" id="WP_274325084.1">
    <property type="nucleotide sequence ID" value="NZ_CP118158.1"/>
</dbReference>
<proteinExistence type="predicted"/>
<dbReference type="GeneID" id="78819753"/>
<gene>
    <name evidence="2" type="ORF">ACFQMA_06540</name>
</gene>
<comment type="caution">
    <text evidence="2">The sequence shown here is derived from an EMBL/GenBank/DDBJ whole genome shotgun (WGS) entry which is preliminary data.</text>
</comment>
<reference evidence="2 3" key="1">
    <citation type="journal article" date="2019" name="Int. J. Syst. Evol. Microbiol.">
        <title>The Global Catalogue of Microorganisms (GCM) 10K type strain sequencing project: providing services to taxonomists for standard genome sequencing and annotation.</title>
        <authorList>
            <consortium name="The Broad Institute Genomics Platform"/>
            <consortium name="The Broad Institute Genome Sequencing Center for Infectious Disease"/>
            <person name="Wu L."/>
            <person name="Ma J."/>
        </authorList>
    </citation>
    <scope>NUCLEOTIDE SEQUENCE [LARGE SCALE GENOMIC DNA]</scope>
    <source>
        <strain evidence="2 3">XZYJT29</strain>
    </source>
</reference>
<dbReference type="Proteomes" id="UP001596432">
    <property type="component" value="Unassembled WGS sequence"/>
</dbReference>
<feature type="compositionally biased region" description="Basic and acidic residues" evidence="1">
    <location>
        <begin position="19"/>
        <end position="30"/>
    </location>
</feature>
<sequence length="123" mass="13297">MLSTDSEELDWTSGVETKSVYKDHGEDKSGDSVVLSDDEKIVIRSIVTFGANSLLQVRNGDNGSEAIAAHAGSKVNLLSSQGPWSASDTDGDNCIFVDGNKDLVFKNRTGISKKYNILVRLVF</sequence>
<feature type="region of interest" description="Disordered" evidence="1">
    <location>
        <begin position="1"/>
        <end position="30"/>
    </location>
</feature>
<keyword evidence="3" id="KW-1185">Reference proteome</keyword>
<accession>A0ABD5XWL5</accession>
<protein>
    <submittedName>
        <fullName evidence="2">Uncharacterized protein</fullName>
    </submittedName>
</protein>
<evidence type="ECO:0000313" key="2">
    <source>
        <dbReference type="EMBL" id="MFC7139497.1"/>
    </source>
</evidence>
<evidence type="ECO:0000256" key="1">
    <source>
        <dbReference type="SAM" id="MobiDB-lite"/>
    </source>
</evidence>
<organism evidence="2 3">
    <name type="scientific">Halosimplex aquaticum</name>
    <dbReference type="NCBI Taxonomy" id="3026162"/>
    <lineage>
        <taxon>Archaea</taxon>
        <taxon>Methanobacteriati</taxon>
        <taxon>Methanobacteriota</taxon>
        <taxon>Stenosarchaea group</taxon>
        <taxon>Halobacteria</taxon>
        <taxon>Halobacteriales</taxon>
        <taxon>Haloarculaceae</taxon>
        <taxon>Halosimplex</taxon>
    </lineage>
</organism>
<evidence type="ECO:0000313" key="3">
    <source>
        <dbReference type="Proteomes" id="UP001596432"/>
    </source>
</evidence>
<feature type="compositionally biased region" description="Acidic residues" evidence="1">
    <location>
        <begin position="1"/>
        <end position="10"/>
    </location>
</feature>
<dbReference type="AlphaFoldDB" id="A0ABD5XWL5"/>
<name>A0ABD5XWL5_9EURY</name>